<feature type="domain" description="DUF802" evidence="2">
    <location>
        <begin position="315"/>
        <end position="367"/>
    </location>
</feature>
<keyword evidence="1" id="KW-1133">Transmembrane helix</keyword>
<accession>L0WCW5</accession>
<organism evidence="3 4">
    <name type="scientific">Alcanivorax hongdengensis A-11-3</name>
    <dbReference type="NCBI Taxonomy" id="1177179"/>
    <lineage>
        <taxon>Bacteria</taxon>
        <taxon>Pseudomonadati</taxon>
        <taxon>Pseudomonadota</taxon>
        <taxon>Gammaproteobacteria</taxon>
        <taxon>Oceanospirillales</taxon>
        <taxon>Alcanivoracaceae</taxon>
        <taxon>Alcanivorax</taxon>
    </lineage>
</organism>
<dbReference type="STRING" id="1177179.A11A3_07228"/>
<evidence type="ECO:0000259" key="2">
    <source>
        <dbReference type="Pfam" id="PF05650"/>
    </source>
</evidence>
<feature type="transmembrane region" description="Helical" evidence="1">
    <location>
        <begin position="111"/>
        <end position="132"/>
    </location>
</feature>
<feature type="domain" description="DUF802" evidence="2">
    <location>
        <begin position="388"/>
        <end position="440"/>
    </location>
</feature>
<proteinExistence type="predicted"/>
<keyword evidence="1" id="KW-0812">Transmembrane</keyword>
<feature type="transmembrane region" description="Helical" evidence="1">
    <location>
        <begin position="152"/>
        <end position="178"/>
    </location>
</feature>
<feature type="transmembrane region" description="Helical" evidence="1">
    <location>
        <begin position="5"/>
        <end position="24"/>
    </location>
</feature>
<evidence type="ECO:0000313" key="4">
    <source>
        <dbReference type="Proteomes" id="UP000010164"/>
    </source>
</evidence>
<dbReference type="AlphaFoldDB" id="L0WCW5"/>
<dbReference type="EMBL" id="AMRJ01000008">
    <property type="protein sequence ID" value="EKF74796.1"/>
    <property type="molecule type" value="Genomic_DNA"/>
</dbReference>
<sequence length="691" mass="75763">MKRLLFALPFVLGAIAVLWIALFFMGSNLIAFTATLIIALVYGVGFLELRRFRRSSDALHRQLPQLPSQRDALPGWLSGLPASLRSAVQRRIDGQPVALPGPAMTPYLSGLLVMLGLLGTFIGMIVTLRGAATALQGSTELHAIRGALAAPINGLSLAFGTSIAGVAASAMLGLSAALCRRERLQVSRALDQQLQATPGLSLDQQRQQAYQALHDQNRLFPALVETLQSLSGRLEQMGDQLSREQQQFQDRTGEHYRQLAESVGQSLQATLADSSQLAAQRIEPIMEASLARLNQQVEQTHQRLSAITEQQLGTLTERFDQTTRQAASDWQQGLDQQRQYSSDLLDKVDQALQTHQQQYRDNSDQLLQQWRDSQQQLSDAGESRLGAIAEQFQRSSDAALQHWQAGLQSQQQHQQQLVSEIGQTLQQHSNHFGEQARALLEGQQQGLDSLVGRSAEQLAQLRDQEAERGQQAAERLAALESTVSEHLTRLGTALEAPMLRLIETASQTPKAAAEVITRLNEEMARSSERDNELLEERQRLMAELDGLLGSQRELAAGQRDAIETLISQAGRTLTEVGETFSRQVNEQAEHLAQVAGDVTGSAADVASLGEAFGVAVQLFSDSNDKLLDNLQKVESALEKAATRSDEQLAYYVEQAREVIELSMASQKDVIEALSKRPVETTAGDDTRPGVN</sequence>
<protein>
    <recommendedName>
        <fullName evidence="2">DUF802 domain-containing protein</fullName>
    </recommendedName>
</protein>
<dbReference type="Pfam" id="PF05650">
    <property type="entry name" value="DUF802"/>
    <property type="match status" value="2"/>
</dbReference>
<dbReference type="eggNOG" id="COG1196">
    <property type="taxonomic scope" value="Bacteria"/>
</dbReference>
<keyword evidence="4" id="KW-1185">Reference proteome</keyword>
<feature type="transmembrane region" description="Helical" evidence="1">
    <location>
        <begin position="30"/>
        <end position="49"/>
    </location>
</feature>
<dbReference type="PATRIC" id="fig|1177179.3.peg.1452"/>
<dbReference type="Gene3D" id="1.20.120.20">
    <property type="entry name" value="Apolipoprotein"/>
    <property type="match status" value="1"/>
</dbReference>
<evidence type="ECO:0000313" key="3">
    <source>
        <dbReference type="EMBL" id="EKF74796.1"/>
    </source>
</evidence>
<dbReference type="Proteomes" id="UP000010164">
    <property type="component" value="Unassembled WGS sequence"/>
</dbReference>
<dbReference type="RefSeq" id="WP_008928626.1">
    <property type="nucleotide sequence ID" value="NZ_AMRJ01000008.1"/>
</dbReference>
<dbReference type="OrthoDB" id="6053769at2"/>
<keyword evidence="1" id="KW-0472">Membrane</keyword>
<dbReference type="InterPro" id="IPR008520">
    <property type="entry name" value="DUF802"/>
</dbReference>
<comment type="caution">
    <text evidence="3">The sequence shown here is derived from an EMBL/GenBank/DDBJ whole genome shotgun (WGS) entry which is preliminary data.</text>
</comment>
<name>L0WCW5_9GAMM</name>
<gene>
    <name evidence="3" type="ORF">A11A3_07228</name>
</gene>
<evidence type="ECO:0000256" key="1">
    <source>
        <dbReference type="SAM" id="Phobius"/>
    </source>
</evidence>
<reference evidence="3 4" key="1">
    <citation type="journal article" date="2012" name="J. Bacteriol.">
        <title>Genome Sequence of the Alkane-Degrading Bacterium Alcanivorax hongdengensis Type Strain A-11-3.</title>
        <authorList>
            <person name="Lai Q."/>
            <person name="Shao Z."/>
        </authorList>
    </citation>
    <scope>NUCLEOTIDE SEQUENCE [LARGE SCALE GENOMIC DNA]</scope>
    <source>
        <strain evidence="3 4">A-11-3</strain>
    </source>
</reference>